<dbReference type="Pfam" id="PF11322">
    <property type="entry name" value="DUF3124"/>
    <property type="match status" value="1"/>
</dbReference>
<dbReference type="RefSeq" id="WP_015902911.1">
    <property type="nucleotide sequence ID" value="NC_012108.1"/>
</dbReference>
<protein>
    <recommendedName>
        <fullName evidence="3">DUF3124 domain-containing protein</fullName>
    </recommendedName>
</protein>
<accession>C0QL36</accession>
<reference evidence="1 2" key="1">
    <citation type="journal article" date="2009" name="Environ. Microbiol.">
        <title>Genome sequence of Desulfobacterium autotrophicum HRM2, a marine sulfate reducer oxidizing organic carbon completely to carbon dioxide.</title>
        <authorList>
            <person name="Strittmatter A.W."/>
            <person name="Liesegang H."/>
            <person name="Rabus R."/>
            <person name="Decker I."/>
            <person name="Amann J."/>
            <person name="Andres S."/>
            <person name="Henne A."/>
            <person name="Fricke W.F."/>
            <person name="Martinez-Arias R."/>
            <person name="Bartels D."/>
            <person name="Goesmann A."/>
            <person name="Krause L."/>
            <person name="Puehler A."/>
            <person name="Klenk H.P."/>
            <person name="Richter M."/>
            <person name="Schuler M."/>
            <person name="Gloeckner F.O."/>
            <person name="Meyerdierks A."/>
            <person name="Gottschalk G."/>
            <person name="Amann R."/>
        </authorList>
    </citation>
    <scope>NUCLEOTIDE SEQUENCE [LARGE SCALE GENOMIC DNA]</scope>
    <source>
        <strain evidence="2">ATCC 43914 / DSM 3382 / HRM2</strain>
    </source>
</reference>
<keyword evidence="2" id="KW-1185">Reference proteome</keyword>
<dbReference type="InterPro" id="IPR021471">
    <property type="entry name" value="DUF3124"/>
</dbReference>
<proteinExistence type="predicted"/>
<organism evidence="1 2">
    <name type="scientific">Desulforapulum autotrophicum (strain ATCC 43914 / DSM 3382 / VKM B-1955 / HRM2)</name>
    <name type="common">Desulfobacterium autotrophicum</name>
    <dbReference type="NCBI Taxonomy" id="177437"/>
    <lineage>
        <taxon>Bacteria</taxon>
        <taxon>Pseudomonadati</taxon>
        <taxon>Thermodesulfobacteriota</taxon>
        <taxon>Desulfobacteria</taxon>
        <taxon>Desulfobacterales</taxon>
        <taxon>Desulfobacteraceae</taxon>
        <taxon>Desulforapulum</taxon>
    </lineage>
</organism>
<dbReference type="OrthoDB" id="283474at2"/>
<dbReference type="eggNOG" id="ENOG5032TD0">
    <property type="taxonomic scope" value="Bacteria"/>
</dbReference>
<evidence type="ECO:0008006" key="3">
    <source>
        <dbReference type="Google" id="ProtNLM"/>
    </source>
</evidence>
<sequence length="162" mass="18337">MGKKVFLMWVILFLISFSFVNVSISADQPPGLSRGQMIYVPSYSHIYIGNKERFLLLTITLSVRNIDPNHSIRINHVDYYETQGKRLKKCLDKPVILKPLESYRYIIAEKDQSGGSGANFMVEWASEIPANSPIVEAIMIGTQNQQGISFTSRGRVIVLDKK</sequence>
<gene>
    <name evidence="1" type="ordered locus">HRM2_10100</name>
</gene>
<evidence type="ECO:0000313" key="1">
    <source>
        <dbReference type="EMBL" id="ACN14122.1"/>
    </source>
</evidence>
<dbReference type="Proteomes" id="UP000000442">
    <property type="component" value="Chromosome"/>
</dbReference>
<evidence type="ECO:0000313" key="2">
    <source>
        <dbReference type="Proteomes" id="UP000000442"/>
    </source>
</evidence>
<dbReference type="HOGENOM" id="CLU_112039_3_0_7"/>
<dbReference type="EMBL" id="CP001087">
    <property type="protein sequence ID" value="ACN14122.1"/>
    <property type="molecule type" value="Genomic_DNA"/>
</dbReference>
<dbReference type="AlphaFoldDB" id="C0QL36"/>
<dbReference type="STRING" id="177437.HRM2_10100"/>
<dbReference type="KEGG" id="dat:HRM2_10100"/>
<name>C0QL36_DESAH</name>